<dbReference type="AlphaFoldDB" id="A0AAD5GP75"/>
<feature type="transmembrane region" description="Helical" evidence="2">
    <location>
        <begin position="29"/>
        <end position="53"/>
    </location>
</feature>
<reference evidence="3" key="1">
    <citation type="submission" date="2022-06" db="EMBL/GenBank/DDBJ databases">
        <title>Uncovering the hologenomic basis of an extraordinary plant invasion.</title>
        <authorList>
            <person name="Bieker V.C."/>
            <person name="Martin M.D."/>
            <person name="Gilbert T."/>
            <person name="Hodgins K."/>
            <person name="Battlay P."/>
            <person name="Petersen B."/>
            <person name="Wilson J."/>
        </authorList>
    </citation>
    <scope>NUCLEOTIDE SEQUENCE</scope>
    <source>
        <strain evidence="3">AA19_3_7</strain>
        <tissue evidence="3">Leaf</tissue>
    </source>
</reference>
<keyword evidence="4" id="KW-1185">Reference proteome</keyword>
<dbReference type="Proteomes" id="UP001206925">
    <property type="component" value="Unassembled WGS sequence"/>
</dbReference>
<keyword evidence="2" id="KW-0812">Transmembrane</keyword>
<evidence type="ECO:0000313" key="3">
    <source>
        <dbReference type="EMBL" id="KAI7750025.1"/>
    </source>
</evidence>
<sequence>MEFVRLLEEAQPYYAPPQQHHHNSSHPTIGFPLGTALLLIVVFSVSGIFSCCYHWDKLRHLRGVYSDEDQHELAKPKPVYSENKREEDRSVPVIMPGDRFATFIAMPCPCEPPRQETITITEIQTPSKPSHIAIEMP</sequence>
<evidence type="ECO:0000256" key="2">
    <source>
        <dbReference type="SAM" id="Phobius"/>
    </source>
</evidence>
<evidence type="ECO:0008006" key="5">
    <source>
        <dbReference type="Google" id="ProtNLM"/>
    </source>
</evidence>
<dbReference type="InterPro" id="IPR037699">
    <property type="entry name" value="At5g65660-like"/>
</dbReference>
<comment type="caution">
    <text evidence="3">The sequence shown here is derived from an EMBL/GenBank/DDBJ whole genome shotgun (WGS) entry which is preliminary data.</text>
</comment>
<name>A0AAD5GP75_AMBAR</name>
<keyword evidence="2" id="KW-1133">Transmembrane helix</keyword>
<evidence type="ECO:0000256" key="1">
    <source>
        <dbReference type="SAM" id="MobiDB-lite"/>
    </source>
</evidence>
<proteinExistence type="predicted"/>
<dbReference type="EMBL" id="JAMZMK010006231">
    <property type="protein sequence ID" value="KAI7750025.1"/>
    <property type="molecule type" value="Genomic_DNA"/>
</dbReference>
<gene>
    <name evidence="3" type="ORF">M8C21_003775</name>
</gene>
<dbReference type="PANTHER" id="PTHR34291">
    <property type="entry name" value="HYDROXYPROLINE-RICH GLYCOPROTEIN FAMILY PROTEIN"/>
    <property type="match status" value="1"/>
</dbReference>
<protein>
    <recommendedName>
        <fullName evidence="5">Hydroxyproline-rich glycoprotein family protein</fullName>
    </recommendedName>
</protein>
<evidence type="ECO:0000313" key="4">
    <source>
        <dbReference type="Proteomes" id="UP001206925"/>
    </source>
</evidence>
<accession>A0AAD5GP75</accession>
<feature type="region of interest" description="Disordered" evidence="1">
    <location>
        <begin position="67"/>
        <end position="88"/>
    </location>
</feature>
<keyword evidence="2" id="KW-0472">Membrane</keyword>
<organism evidence="3 4">
    <name type="scientific">Ambrosia artemisiifolia</name>
    <name type="common">Common ragweed</name>
    <dbReference type="NCBI Taxonomy" id="4212"/>
    <lineage>
        <taxon>Eukaryota</taxon>
        <taxon>Viridiplantae</taxon>
        <taxon>Streptophyta</taxon>
        <taxon>Embryophyta</taxon>
        <taxon>Tracheophyta</taxon>
        <taxon>Spermatophyta</taxon>
        <taxon>Magnoliopsida</taxon>
        <taxon>eudicotyledons</taxon>
        <taxon>Gunneridae</taxon>
        <taxon>Pentapetalae</taxon>
        <taxon>asterids</taxon>
        <taxon>campanulids</taxon>
        <taxon>Asterales</taxon>
        <taxon>Asteraceae</taxon>
        <taxon>Asteroideae</taxon>
        <taxon>Heliantheae alliance</taxon>
        <taxon>Heliantheae</taxon>
        <taxon>Ambrosia</taxon>
    </lineage>
</organism>
<dbReference type="PANTHER" id="PTHR34291:SF9">
    <property type="entry name" value="HYDROXYPROLINE-RICH GLYCOPROTEIN FAMILY PROTEIN"/>
    <property type="match status" value="1"/>
</dbReference>